<evidence type="ECO:0000256" key="3">
    <source>
        <dbReference type="ARBA" id="ARBA00022670"/>
    </source>
</evidence>
<gene>
    <name evidence="9" type="ORF">SAMN02745124_04470</name>
</gene>
<feature type="transmembrane region" description="Helical" evidence="8">
    <location>
        <begin position="15"/>
        <end position="34"/>
    </location>
</feature>
<dbReference type="InterPro" id="IPR026392">
    <property type="entry name" value="Exo/Archaeosortase_dom"/>
</dbReference>
<protein>
    <submittedName>
        <fullName evidence="9">Exosortase A</fullName>
    </submittedName>
</protein>
<dbReference type="Proteomes" id="UP000184139">
    <property type="component" value="Unassembled WGS sequence"/>
</dbReference>
<dbReference type="NCBIfam" id="TIGR02602">
    <property type="entry name" value="8TM_EpsH"/>
    <property type="match status" value="1"/>
</dbReference>
<sequence length="283" mass="32391">MMIQYFLPDKRDRTFWVALVALFLAFLFVFMPVWKSLFIAWSTSDDYSHGFFIVPLSLYIVWQKRHELADTTKKSSWIYFPLVILTLALYLGARYAEIISLAPVAMILFLGASIIFMFGWHVFRVCAFPLFLLFFMIPVPGQIYANLTIPLQLFVTKIAVFLVSLINIPIHNQGNVIYLTDHTLEVVQACSGLRSIMTLLTVGAIVAYFGLTGFILRVILFFSAIPIAIMLNVLRVLLIIFSFHYFNFDLTEGVVHTITGVAVFIFSLILFLLFRNILLVCEK</sequence>
<feature type="transmembrane region" description="Helical" evidence="8">
    <location>
        <begin position="74"/>
        <end position="91"/>
    </location>
</feature>
<name>A0A1M5YUM7_9BACT</name>
<keyword evidence="2" id="KW-1003">Cell membrane</keyword>
<dbReference type="OrthoDB" id="9797363at2"/>
<feature type="transmembrane region" description="Helical" evidence="8">
    <location>
        <begin position="253"/>
        <end position="274"/>
    </location>
</feature>
<dbReference type="AlphaFoldDB" id="A0A1M5YUM7"/>
<evidence type="ECO:0000256" key="5">
    <source>
        <dbReference type="ARBA" id="ARBA00022801"/>
    </source>
</evidence>
<evidence type="ECO:0000256" key="1">
    <source>
        <dbReference type="ARBA" id="ARBA00004651"/>
    </source>
</evidence>
<dbReference type="RefSeq" id="WP_084540860.1">
    <property type="nucleotide sequence ID" value="NZ_FQXS01000066.1"/>
</dbReference>
<evidence type="ECO:0000313" key="10">
    <source>
        <dbReference type="Proteomes" id="UP000184139"/>
    </source>
</evidence>
<evidence type="ECO:0000256" key="2">
    <source>
        <dbReference type="ARBA" id="ARBA00022475"/>
    </source>
</evidence>
<organism evidence="9 10">
    <name type="scientific">Desulfofustis glycolicus DSM 9705</name>
    <dbReference type="NCBI Taxonomy" id="1121409"/>
    <lineage>
        <taxon>Bacteria</taxon>
        <taxon>Pseudomonadati</taxon>
        <taxon>Thermodesulfobacteriota</taxon>
        <taxon>Desulfobulbia</taxon>
        <taxon>Desulfobulbales</taxon>
        <taxon>Desulfocapsaceae</taxon>
        <taxon>Desulfofustis</taxon>
    </lineage>
</organism>
<feature type="transmembrane region" description="Helical" evidence="8">
    <location>
        <begin position="98"/>
        <end position="116"/>
    </location>
</feature>
<dbReference type="InterPro" id="IPR013426">
    <property type="entry name" value="EpsH-like"/>
</dbReference>
<dbReference type="InterPro" id="IPR019127">
    <property type="entry name" value="Exosortase"/>
</dbReference>
<dbReference type="GO" id="GO:0005886">
    <property type="term" value="C:plasma membrane"/>
    <property type="evidence" value="ECO:0007669"/>
    <property type="project" value="UniProtKB-SubCell"/>
</dbReference>
<keyword evidence="7 8" id="KW-0472">Membrane</keyword>
<feature type="transmembrane region" description="Helical" evidence="8">
    <location>
        <begin position="122"/>
        <end position="139"/>
    </location>
</feature>
<dbReference type="GO" id="GO:0008233">
    <property type="term" value="F:peptidase activity"/>
    <property type="evidence" value="ECO:0007669"/>
    <property type="project" value="UniProtKB-KW"/>
</dbReference>
<evidence type="ECO:0000256" key="6">
    <source>
        <dbReference type="ARBA" id="ARBA00022989"/>
    </source>
</evidence>
<keyword evidence="3" id="KW-0645">Protease</keyword>
<evidence type="ECO:0000256" key="4">
    <source>
        <dbReference type="ARBA" id="ARBA00022692"/>
    </source>
</evidence>
<reference evidence="9 10" key="1">
    <citation type="submission" date="2016-11" db="EMBL/GenBank/DDBJ databases">
        <authorList>
            <person name="Jaros S."/>
            <person name="Januszkiewicz K."/>
            <person name="Wedrychowicz H."/>
        </authorList>
    </citation>
    <scope>NUCLEOTIDE SEQUENCE [LARGE SCALE GENOMIC DNA]</scope>
    <source>
        <strain evidence="9 10">DSM 9705</strain>
    </source>
</reference>
<feature type="transmembrane region" description="Helical" evidence="8">
    <location>
        <begin position="218"/>
        <end position="241"/>
    </location>
</feature>
<dbReference type="Pfam" id="PF09721">
    <property type="entry name" value="Exosortase_EpsH"/>
    <property type="match status" value="1"/>
</dbReference>
<dbReference type="STRING" id="1121409.SAMN02745124_04470"/>
<dbReference type="NCBIfam" id="TIGR04178">
    <property type="entry name" value="exo_archaeo"/>
    <property type="match status" value="1"/>
</dbReference>
<proteinExistence type="predicted"/>
<evidence type="ECO:0000313" key="9">
    <source>
        <dbReference type="EMBL" id="SHI15731.1"/>
    </source>
</evidence>
<comment type="subcellular location">
    <subcellularLocation>
        <location evidence="1">Cell membrane</location>
        <topology evidence="1">Multi-pass membrane protein</topology>
    </subcellularLocation>
</comment>
<dbReference type="EMBL" id="FQXS01000066">
    <property type="protein sequence ID" value="SHI15731.1"/>
    <property type="molecule type" value="Genomic_DNA"/>
</dbReference>
<accession>A0A1M5YUM7</accession>
<dbReference type="GO" id="GO:0006508">
    <property type="term" value="P:proteolysis"/>
    <property type="evidence" value="ECO:0007669"/>
    <property type="project" value="UniProtKB-KW"/>
</dbReference>
<feature type="transmembrane region" description="Helical" evidence="8">
    <location>
        <begin position="191"/>
        <end position="211"/>
    </location>
</feature>
<keyword evidence="4 8" id="KW-0812">Transmembrane</keyword>
<keyword evidence="5" id="KW-0378">Hydrolase</keyword>
<evidence type="ECO:0000256" key="7">
    <source>
        <dbReference type="ARBA" id="ARBA00023136"/>
    </source>
</evidence>
<evidence type="ECO:0000256" key="8">
    <source>
        <dbReference type="SAM" id="Phobius"/>
    </source>
</evidence>
<feature type="transmembrane region" description="Helical" evidence="8">
    <location>
        <begin position="46"/>
        <end position="62"/>
    </location>
</feature>
<keyword evidence="6 8" id="KW-1133">Transmembrane helix</keyword>
<keyword evidence="10" id="KW-1185">Reference proteome</keyword>